<dbReference type="PANTHER" id="PTHR43335:SF4">
    <property type="entry name" value="ABC TRANSPORTER, ATP-BINDING PROTEIN"/>
    <property type="match status" value="1"/>
</dbReference>
<evidence type="ECO:0000259" key="5">
    <source>
        <dbReference type="PROSITE" id="PS50893"/>
    </source>
</evidence>
<dbReference type="CDD" id="cd03230">
    <property type="entry name" value="ABC_DR_subfamily_A"/>
    <property type="match status" value="1"/>
</dbReference>
<keyword evidence="2" id="KW-0813">Transport</keyword>
<keyword evidence="4 6" id="KW-0067">ATP-binding</keyword>
<dbReference type="GO" id="GO:0016887">
    <property type="term" value="F:ATP hydrolysis activity"/>
    <property type="evidence" value="ECO:0007669"/>
    <property type="project" value="InterPro"/>
</dbReference>
<evidence type="ECO:0000256" key="3">
    <source>
        <dbReference type="ARBA" id="ARBA00022741"/>
    </source>
</evidence>
<dbReference type="Gene3D" id="3.40.50.300">
    <property type="entry name" value="P-loop containing nucleotide triphosphate hydrolases"/>
    <property type="match status" value="1"/>
</dbReference>
<dbReference type="Pfam" id="PF00005">
    <property type="entry name" value="ABC_tran"/>
    <property type="match status" value="1"/>
</dbReference>
<dbReference type="InterPro" id="IPR027417">
    <property type="entry name" value="P-loop_NTPase"/>
</dbReference>
<dbReference type="AlphaFoldDB" id="A0A2Z2NJA2"/>
<dbReference type="SUPFAM" id="SSF52540">
    <property type="entry name" value="P-loop containing nucleoside triphosphate hydrolases"/>
    <property type="match status" value="1"/>
</dbReference>
<dbReference type="PANTHER" id="PTHR43335">
    <property type="entry name" value="ABC TRANSPORTER, ATP-BINDING PROTEIN"/>
    <property type="match status" value="1"/>
</dbReference>
<keyword evidence="7" id="KW-1185">Reference proteome</keyword>
<accession>A0A2Z2NJA2</accession>
<dbReference type="PROSITE" id="PS50893">
    <property type="entry name" value="ABC_TRANSPORTER_2"/>
    <property type="match status" value="1"/>
</dbReference>
<protein>
    <submittedName>
        <fullName evidence="6">ABC transporter ATP-binding protein NatA</fullName>
    </submittedName>
</protein>
<dbReference type="SMART" id="SM00382">
    <property type="entry name" value="AAA"/>
    <property type="match status" value="1"/>
</dbReference>
<sequence>MALHTKSLADAADTSGARNTTPLLEAQGLTLRHSDATGISDISLSLYRGDIVGLLGLNGAGKSTTLRILCGVLVPDQGSVVINGQSMSDNPLQARAQVGFLPDQPPLYDDMRVCEYLTLTGRIRGLKGKRLKTRQLQLIEQCALGDVQRKIIGTLSKGFRQRVGLAQALIHEPAVVLLDEPANGLDPQQMDGMRKLISDIGQQQAILFSTHLLSEATAICNRVAIIHEGKLVADRPANGDDLQQIFQGAIS</sequence>
<evidence type="ECO:0000256" key="2">
    <source>
        <dbReference type="ARBA" id="ARBA00022448"/>
    </source>
</evidence>
<keyword evidence="3" id="KW-0547">Nucleotide-binding</keyword>
<dbReference type="InterPro" id="IPR003593">
    <property type="entry name" value="AAA+_ATPase"/>
</dbReference>
<dbReference type="Proteomes" id="UP000250079">
    <property type="component" value="Chromosome"/>
</dbReference>
<gene>
    <name evidence="6" type="primary">natA_2</name>
    <name evidence="6" type="ORF">IMCC3135_05300</name>
</gene>
<comment type="similarity">
    <text evidence="1">Belongs to the ABC transporter superfamily.</text>
</comment>
<reference evidence="6 7" key="1">
    <citation type="submission" date="2016-12" db="EMBL/GenBank/DDBJ databases">
        <authorList>
            <person name="Song W.-J."/>
            <person name="Kurnit D.M."/>
        </authorList>
    </citation>
    <scope>NUCLEOTIDE SEQUENCE [LARGE SCALE GENOMIC DNA]</scope>
    <source>
        <strain evidence="6 7">IMCC3135</strain>
    </source>
</reference>
<dbReference type="KEGG" id="gai:IMCC3135_05300"/>
<proteinExistence type="inferred from homology"/>
<dbReference type="EMBL" id="CP018632">
    <property type="protein sequence ID" value="ASJ71173.1"/>
    <property type="molecule type" value="Genomic_DNA"/>
</dbReference>
<dbReference type="InterPro" id="IPR003439">
    <property type="entry name" value="ABC_transporter-like_ATP-bd"/>
</dbReference>
<dbReference type="OrthoDB" id="9781337at2"/>
<evidence type="ECO:0000256" key="1">
    <source>
        <dbReference type="ARBA" id="ARBA00005417"/>
    </source>
</evidence>
<evidence type="ECO:0000313" key="7">
    <source>
        <dbReference type="Proteomes" id="UP000250079"/>
    </source>
</evidence>
<evidence type="ECO:0000256" key="4">
    <source>
        <dbReference type="ARBA" id="ARBA00022840"/>
    </source>
</evidence>
<feature type="domain" description="ABC transporter" evidence="5">
    <location>
        <begin position="24"/>
        <end position="245"/>
    </location>
</feature>
<organism evidence="6 7">
    <name type="scientific">Granulosicoccus antarcticus IMCC3135</name>
    <dbReference type="NCBI Taxonomy" id="1192854"/>
    <lineage>
        <taxon>Bacteria</taxon>
        <taxon>Pseudomonadati</taxon>
        <taxon>Pseudomonadota</taxon>
        <taxon>Gammaproteobacteria</taxon>
        <taxon>Chromatiales</taxon>
        <taxon>Granulosicoccaceae</taxon>
        <taxon>Granulosicoccus</taxon>
    </lineage>
</organism>
<evidence type="ECO:0000313" key="6">
    <source>
        <dbReference type="EMBL" id="ASJ71173.1"/>
    </source>
</evidence>
<dbReference type="RefSeq" id="WP_088916645.1">
    <property type="nucleotide sequence ID" value="NZ_CP018632.1"/>
</dbReference>
<name>A0A2Z2NJA2_9GAMM</name>
<dbReference type="GO" id="GO:0005524">
    <property type="term" value="F:ATP binding"/>
    <property type="evidence" value="ECO:0007669"/>
    <property type="project" value="UniProtKB-KW"/>
</dbReference>